<dbReference type="Gene3D" id="3.30.40.100">
    <property type="match status" value="1"/>
</dbReference>
<evidence type="ECO:0000259" key="6">
    <source>
        <dbReference type="PROSITE" id="PS50016"/>
    </source>
</evidence>
<dbReference type="PROSITE" id="PS51050">
    <property type="entry name" value="ZF_CW"/>
    <property type="match status" value="1"/>
</dbReference>
<dbReference type="Proteomes" id="UP001311915">
    <property type="component" value="Unassembled WGS sequence"/>
</dbReference>
<proteinExistence type="predicted"/>
<evidence type="ECO:0000256" key="1">
    <source>
        <dbReference type="ARBA" id="ARBA00022723"/>
    </source>
</evidence>
<feature type="domain" description="CW-type" evidence="7">
    <location>
        <begin position="496"/>
        <end position="560"/>
    </location>
</feature>
<evidence type="ECO:0000259" key="7">
    <source>
        <dbReference type="PROSITE" id="PS51050"/>
    </source>
</evidence>
<dbReference type="InterPro" id="IPR047171">
    <property type="entry name" value="BAZ1A"/>
</dbReference>
<comment type="caution">
    <text evidence="8">The sequence shown here is derived from an EMBL/GenBank/DDBJ whole genome shotgun (WGS) entry which is preliminary data.</text>
</comment>
<dbReference type="Gene3D" id="3.30.40.10">
    <property type="entry name" value="Zinc/RING finger domain, C3HC4 (zinc finger)"/>
    <property type="match status" value="1"/>
</dbReference>
<feature type="domain" description="PHD-type" evidence="6">
    <location>
        <begin position="358"/>
        <end position="408"/>
    </location>
</feature>
<gene>
    <name evidence="8" type="ORF">R3W88_005277</name>
</gene>
<keyword evidence="9" id="KW-1185">Reference proteome</keyword>
<evidence type="ECO:0000313" key="9">
    <source>
        <dbReference type="Proteomes" id="UP001311915"/>
    </source>
</evidence>
<evidence type="ECO:0000256" key="5">
    <source>
        <dbReference type="SAM" id="MobiDB-lite"/>
    </source>
</evidence>
<reference evidence="8 9" key="1">
    <citation type="submission" date="2023-10" db="EMBL/GenBank/DDBJ databases">
        <title>Genome-Wide Identification Analysis in wild type Solanum Pinnatisectum Reveals Some Genes Defensing Phytophthora Infestans.</title>
        <authorList>
            <person name="Sun C."/>
        </authorList>
    </citation>
    <scope>NUCLEOTIDE SEQUENCE [LARGE SCALE GENOMIC DNA]</scope>
    <source>
        <strain evidence="8">LQN</strain>
        <tissue evidence="8">Leaf</tissue>
    </source>
</reference>
<keyword evidence="1" id="KW-0479">Metal-binding</keyword>
<dbReference type="GO" id="GO:0045740">
    <property type="term" value="P:positive regulation of DNA replication"/>
    <property type="evidence" value="ECO:0007669"/>
    <property type="project" value="TreeGrafter"/>
</dbReference>
<dbReference type="GO" id="GO:0031445">
    <property type="term" value="P:regulation of heterochromatin formation"/>
    <property type="evidence" value="ECO:0007669"/>
    <property type="project" value="TreeGrafter"/>
</dbReference>
<feature type="region of interest" description="Disordered" evidence="5">
    <location>
        <begin position="245"/>
        <end position="264"/>
    </location>
</feature>
<dbReference type="PROSITE" id="PS50016">
    <property type="entry name" value="ZF_PHD_2"/>
    <property type="match status" value="1"/>
</dbReference>
<dbReference type="PANTHER" id="PTHR46510">
    <property type="entry name" value="BROMODOMAIN ADJACENT TO ZINC FINGER DOMAIN PROTEIN 1A"/>
    <property type="match status" value="1"/>
</dbReference>
<dbReference type="InterPro" id="IPR019787">
    <property type="entry name" value="Znf_PHD-finger"/>
</dbReference>
<dbReference type="InterPro" id="IPR019786">
    <property type="entry name" value="Zinc_finger_PHD-type_CS"/>
</dbReference>
<dbReference type="InterPro" id="IPR011124">
    <property type="entry name" value="Znf_CW"/>
</dbReference>
<dbReference type="GO" id="GO:0008623">
    <property type="term" value="C:CHRAC"/>
    <property type="evidence" value="ECO:0007669"/>
    <property type="project" value="TreeGrafter"/>
</dbReference>
<dbReference type="Pfam" id="PF00628">
    <property type="entry name" value="PHD"/>
    <property type="match status" value="1"/>
</dbReference>
<dbReference type="GO" id="GO:0000228">
    <property type="term" value="C:nuclear chromosome"/>
    <property type="evidence" value="ECO:0007669"/>
    <property type="project" value="TreeGrafter"/>
</dbReference>
<dbReference type="PROSITE" id="PS01359">
    <property type="entry name" value="ZF_PHD_1"/>
    <property type="match status" value="1"/>
</dbReference>
<dbReference type="InterPro" id="IPR001965">
    <property type="entry name" value="Znf_PHD"/>
</dbReference>
<evidence type="ECO:0000256" key="4">
    <source>
        <dbReference type="PROSITE-ProRule" id="PRU00146"/>
    </source>
</evidence>
<dbReference type="GO" id="GO:0003677">
    <property type="term" value="F:DNA binding"/>
    <property type="evidence" value="ECO:0007669"/>
    <property type="project" value="TreeGrafter"/>
</dbReference>
<dbReference type="InterPro" id="IPR013083">
    <property type="entry name" value="Znf_RING/FYVE/PHD"/>
</dbReference>
<keyword evidence="3" id="KW-0862">Zinc</keyword>
<organism evidence="8 9">
    <name type="scientific">Solanum pinnatisectum</name>
    <name type="common">tansyleaf nightshade</name>
    <dbReference type="NCBI Taxonomy" id="50273"/>
    <lineage>
        <taxon>Eukaryota</taxon>
        <taxon>Viridiplantae</taxon>
        <taxon>Streptophyta</taxon>
        <taxon>Embryophyta</taxon>
        <taxon>Tracheophyta</taxon>
        <taxon>Spermatophyta</taxon>
        <taxon>Magnoliopsida</taxon>
        <taxon>eudicotyledons</taxon>
        <taxon>Gunneridae</taxon>
        <taxon>Pentapetalae</taxon>
        <taxon>asterids</taxon>
        <taxon>lamiids</taxon>
        <taxon>Solanales</taxon>
        <taxon>Solanaceae</taxon>
        <taxon>Solanoideae</taxon>
        <taxon>Solaneae</taxon>
        <taxon>Solanum</taxon>
    </lineage>
</organism>
<evidence type="ECO:0000256" key="3">
    <source>
        <dbReference type="ARBA" id="ARBA00022833"/>
    </source>
</evidence>
<dbReference type="FunFam" id="3.30.40.100:FF:000005">
    <property type="entry name" value="uncharacterized protein LOC106759733 isoform X4"/>
    <property type="match status" value="1"/>
</dbReference>
<dbReference type="GO" id="GO:0008270">
    <property type="term" value="F:zinc ion binding"/>
    <property type="evidence" value="ECO:0007669"/>
    <property type="project" value="UniProtKB-KW"/>
</dbReference>
<dbReference type="PANTHER" id="PTHR46510:SF1">
    <property type="entry name" value="BROMODOMAIN ADJACENT TO ZINC FINGER DOMAIN PROTEIN 1A"/>
    <property type="match status" value="1"/>
</dbReference>
<accession>A0AAV9KDU9</accession>
<dbReference type="SUPFAM" id="SSF57903">
    <property type="entry name" value="FYVE/PHD zinc finger"/>
    <property type="match status" value="1"/>
</dbReference>
<sequence>MIDEKRHISVDWNKYSRVWDMELLTRLNVDLALLARPICGERVEHNNNKKALILNLIGCIGAYHFGGCTHKQEKDNSFILVCGSIDMLIQNYLSGCKETSFATSFSSEITKRASCDQGSGAELSEMSPEKDKCPLVVCIESDSKDGDPCSLNSLDGPRPSTFSAMSGSSKPIVYRRKKFKRNPLPTFFIEPSAEVRPSNGCPSELCSEVHSGTLKEGIVAVEKLATATPVLLPAECNRGNLLSKSNSCDGRPEGEEQCSEAASRSDMQRTSNVCINDSHSSSKCNLDFGSSSLKTVVDDAGECSSSGALFPERLGDSMPEKDICATILRGYGLLEKAVVTKLQASTEDFYTSSDNCCLISCKACDCSESTVKMLICDNCDDAYHLSCCKPHIKIAPEDEWFCQTCLIKKQKLLKKSSCNESSSNSPSEGVSGPTALMLKDTGYRTRVRISKKYQAEIPDWAGPVTDEAGCSGEPFEIRLSENLCLREQSSNEHLRISSIGNWLQCRQVIEGFGKHVDGSICGKWRRAPLFEVQTDKWECFRSVLWDPAHADCAVPQELETEEVLKQLKYMEMLKPRLAVKRRKLNQTSGAGSQFLTKK</sequence>
<evidence type="ECO:0000256" key="2">
    <source>
        <dbReference type="ARBA" id="ARBA00022771"/>
    </source>
</evidence>
<dbReference type="InterPro" id="IPR011011">
    <property type="entry name" value="Znf_FYVE_PHD"/>
</dbReference>
<evidence type="ECO:0008006" key="10">
    <source>
        <dbReference type="Google" id="ProtNLM"/>
    </source>
</evidence>
<dbReference type="GO" id="GO:0006338">
    <property type="term" value="P:chromatin remodeling"/>
    <property type="evidence" value="ECO:0007669"/>
    <property type="project" value="InterPro"/>
</dbReference>
<keyword evidence="2 4" id="KW-0863">Zinc-finger</keyword>
<protein>
    <recommendedName>
        <fullName evidence="10">PHD-type domain-containing protein</fullName>
    </recommendedName>
</protein>
<dbReference type="GO" id="GO:0006355">
    <property type="term" value="P:regulation of DNA-templated transcription"/>
    <property type="evidence" value="ECO:0007669"/>
    <property type="project" value="TreeGrafter"/>
</dbReference>
<dbReference type="AlphaFoldDB" id="A0AAV9KDU9"/>
<dbReference type="SMART" id="SM00249">
    <property type="entry name" value="PHD"/>
    <property type="match status" value="1"/>
</dbReference>
<name>A0AAV9KDU9_9SOLN</name>
<dbReference type="EMBL" id="JAWPEI010000011">
    <property type="protein sequence ID" value="KAK4710764.1"/>
    <property type="molecule type" value="Genomic_DNA"/>
</dbReference>
<evidence type="ECO:0000313" key="8">
    <source>
        <dbReference type="EMBL" id="KAK4710764.1"/>
    </source>
</evidence>